<evidence type="ECO:0000256" key="1">
    <source>
        <dbReference type="ARBA" id="ARBA00007957"/>
    </source>
</evidence>
<dbReference type="GO" id="GO:0005737">
    <property type="term" value="C:cytoplasm"/>
    <property type="evidence" value="ECO:0007669"/>
    <property type="project" value="UniProtKB-SubCell"/>
</dbReference>
<dbReference type="Proteomes" id="UP000244571">
    <property type="component" value="Chromosome"/>
</dbReference>
<evidence type="ECO:0000256" key="9">
    <source>
        <dbReference type="RuleBase" id="RU364037"/>
    </source>
</evidence>
<evidence type="ECO:0000256" key="8">
    <source>
        <dbReference type="PIRSR" id="PIRSR602481-2"/>
    </source>
</evidence>
<proteinExistence type="inferred from homology"/>
<evidence type="ECO:0000256" key="6">
    <source>
        <dbReference type="ARBA" id="ARBA00023163"/>
    </source>
</evidence>
<dbReference type="InterPro" id="IPR043135">
    <property type="entry name" value="Fur_C"/>
</dbReference>
<evidence type="ECO:0000256" key="2">
    <source>
        <dbReference type="ARBA" id="ARBA00022491"/>
    </source>
</evidence>
<feature type="binding site" evidence="7">
    <location>
        <position position="80"/>
    </location>
    <ligand>
        <name>Zn(2+)</name>
        <dbReference type="ChEBI" id="CHEBI:29105"/>
    </ligand>
</feature>
<feature type="binding site" evidence="7">
    <location>
        <position position="117"/>
    </location>
    <ligand>
        <name>Zn(2+)</name>
        <dbReference type="ChEBI" id="CHEBI:29105"/>
    </ligand>
</feature>
<dbReference type="AlphaFoldDB" id="A0A2R4XLA6"/>
<evidence type="ECO:0000313" key="10">
    <source>
        <dbReference type="EMBL" id="AWB34575.1"/>
    </source>
</evidence>
<evidence type="ECO:0000256" key="3">
    <source>
        <dbReference type="ARBA" id="ARBA00022833"/>
    </source>
</evidence>
<evidence type="ECO:0000256" key="5">
    <source>
        <dbReference type="ARBA" id="ARBA00023125"/>
    </source>
</evidence>
<gene>
    <name evidence="9" type="primary">fur</name>
    <name evidence="10" type="ORF">DBV39_13600</name>
</gene>
<dbReference type="SUPFAM" id="SSF46785">
    <property type="entry name" value="Winged helix' DNA-binding domain"/>
    <property type="match status" value="1"/>
</dbReference>
<name>A0A2R4XLA6_9BURK</name>
<keyword evidence="6 9" id="KW-0804">Transcription</keyword>
<dbReference type="GO" id="GO:0045892">
    <property type="term" value="P:negative regulation of DNA-templated transcription"/>
    <property type="evidence" value="ECO:0007669"/>
    <property type="project" value="TreeGrafter"/>
</dbReference>
<dbReference type="GO" id="GO:0008270">
    <property type="term" value="F:zinc ion binding"/>
    <property type="evidence" value="ECO:0007669"/>
    <property type="project" value="TreeGrafter"/>
</dbReference>
<accession>A0A2R4XLA6</accession>
<organism evidence="10 11">
    <name type="scientific">Orrella marina</name>
    <dbReference type="NCBI Taxonomy" id="2163011"/>
    <lineage>
        <taxon>Bacteria</taxon>
        <taxon>Pseudomonadati</taxon>
        <taxon>Pseudomonadota</taxon>
        <taxon>Betaproteobacteria</taxon>
        <taxon>Burkholderiales</taxon>
        <taxon>Alcaligenaceae</taxon>
        <taxon>Orrella</taxon>
    </lineage>
</organism>
<comment type="subunit">
    <text evidence="9">Homodimer.</text>
</comment>
<keyword evidence="8 9" id="KW-0408">Iron</keyword>
<comment type="cofactor">
    <cofactor evidence="7">
        <name>Zn(2+)</name>
        <dbReference type="ChEBI" id="CHEBI:29105"/>
    </cofactor>
    <text evidence="7">Binds 1 zinc ion per subunit.</text>
</comment>
<feature type="binding site" evidence="8">
    <location>
        <position position="109"/>
    </location>
    <ligand>
        <name>Fe cation</name>
        <dbReference type="ChEBI" id="CHEBI:24875"/>
    </ligand>
</feature>
<reference evidence="10 11" key="1">
    <citation type="submission" date="2018-04" db="EMBL/GenBank/DDBJ databases">
        <title>Bordetella sp. HZ20 isolated from seawater.</title>
        <authorList>
            <person name="Sun C."/>
        </authorList>
    </citation>
    <scope>NUCLEOTIDE SEQUENCE [LARGE SCALE GENOMIC DNA]</scope>
    <source>
        <strain evidence="10 11">HZ20</strain>
    </source>
</reference>
<dbReference type="KEGG" id="boz:DBV39_13600"/>
<keyword evidence="7 9" id="KW-0479">Metal-binding</keyword>
<dbReference type="Pfam" id="PF01475">
    <property type="entry name" value="FUR"/>
    <property type="match status" value="1"/>
</dbReference>
<keyword evidence="9" id="KW-0963">Cytoplasm</keyword>
<dbReference type="OrthoDB" id="8659436at2"/>
<comment type="subcellular location">
    <subcellularLocation>
        <location evidence="9">Cytoplasm</location>
    </subcellularLocation>
</comment>
<dbReference type="PANTHER" id="PTHR33202:SF22">
    <property type="entry name" value="HYDROGEN PEROXIDE SENSITIVE REPRESSOR"/>
    <property type="match status" value="1"/>
</dbReference>
<feature type="binding site" evidence="7">
    <location>
        <position position="83"/>
    </location>
    <ligand>
        <name>Zn(2+)</name>
        <dbReference type="ChEBI" id="CHEBI:29105"/>
    </ligand>
</feature>
<keyword evidence="2 9" id="KW-0678">Repressor</keyword>
<dbReference type="GO" id="GO:0003700">
    <property type="term" value="F:DNA-binding transcription factor activity"/>
    <property type="evidence" value="ECO:0007669"/>
    <property type="project" value="UniProtKB-UniRule"/>
</dbReference>
<keyword evidence="4 9" id="KW-0805">Transcription regulation</keyword>
<feature type="binding site" evidence="7">
    <location>
        <position position="120"/>
    </location>
    <ligand>
        <name>Zn(2+)</name>
        <dbReference type="ChEBI" id="CHEBI:29105"/>
    </ligand>
</feature>
<dbReference type="GO" id="GO:1900376">
    <property type="term" value="P:regulation of secondary metabolite biosynthetic process"/>
    <property type="evidence" value="ECO:0007669"/>
    <property type="project" value="TreeGrafter"/>
</dbReference>
<dbReference type="InterPro" id="IPR036390">
    <property type="entry name" value="WH_DNA-bd_sf"/>
</dbReference>
<dbReference type="RefSeq" id="WP_108621991.1">
    <property type="nucleotide sequence ID" value="NZ_CP028901.1"/>
</dbReference>
<dbReference type="Gene3D" id="1.10.10.10">
    <property type="entry name" value="Winged helix-like DNA-binding domain superfamily/Winged helix DNA-binding domain"/>
    <property type="match status" value="1"/>
</dbReference>
<protein>
    <recommendedName>
        <fullName evidence="9">Ferric uptake regulation protein</fullName>
    </recommendedName>
</protein>
<dbReference type="GO" id="GO:0000976">
    <property type="term" value="F:transcription cis-regulatory region binding"/>
    <property type="evidence" value="ECO:0007669"/>
    <property type="project" value="TreeGrafter"/>
</dbReference>
<sequence length="128" mass="14151">MERSTRQRSAIRQVLLDADRPLLATEVMDAAKLTVPSLGLATVYRTLKALVAQEDLQVVELPGENPRFEFAHSHHHHFSCQHCGRVYDIHACPGNIALLAPPEFVVESHELTLYGTCADCQEHPAAGN</sequence>
<dbReference type="InterPro" id="IPR036388">
    <property type="entry name" value="WH-like_DNA-bd_sf"/>
</dbReference>
<dbReference type="PANTHER" id="PTHR33202">
    <property type="entry name" value="ZINC UPTAKE REGULATION PROTEIN"/>
    <property type="match status" value="1"/>
</dbReference>
<keyword evidence="5 9" id="KW-0238">DNA-binding</keyword>
<comment type="cofactor">
    <cofactor evidence="8">
        <name>Mn(2+)</name>
        <dbReference type="ChEBI" id="CHEBI:29035"/>
    </cofactor>
    <cofactor evidence="8">
        <name>Fe(2+)</name>
        <dbReference type="ChEBI" id="CHEBI:29033"/>
    </cofactor>
    <text evidence="8">Binds 1 Mn(2+) or Fe(2+) ion per subunit.</text>
</comment>
<dbReference type="Gene3D" id="3.30.1490.190">
    <property type="match status" value="1"/>
</dbReference>
<keyword evidence="3 7" id="KW-0862">Zinc</keyword>
<evidence type="ECO:0000256" key="4">
    <source>
        <dbReference type="ARBA" id="ARBA00023015"/>
    </source>
</evidence>
<dbReference type="CDD" id="cd07153">
    <property type="entry name" value="Fur_like"/>
    <property type="match status" value="1"/>
</dbReference>
<dbReference type="InterPro" id="IPR002481">
    <property type="entry name" value="FUR"/>
</dbReference>
<evidence type="ECO:0000313" key="11">
    <source>
        <dbReference type="Proteomes" id="UP000244571"/>
    </source>
</evidence>
<feature type="binding site" evidence="8">
    <location>
        <position position="74"/>
    </location>
    <ligand>
        <name>Fe cation</name>
        <dbReference type="ChEBI" id="CHEBI:24875"/>
    </ligand>
</feature>
<evidence type="ECO:0000256" key="7">
    <source>
        <dbReference type="PIRSR" id="PIRSR602481-1"/>
    </source>
</evidence>
<dbReference type="EMBL" id="CP028901">
    <property type="protein sequence ID" value="AWB34575.1"/>
    <property type="molecule type" value="Genomic_DNA"/>
</dbReference>
<keyword evidence="11" id="KW-1185">Reference proteome</keyword>
<comment type="similarity">
    <text evidence="1 9">Belongs to the Fur family.</text>
</comment>